<dbReference type="SMART" id="SM00304">
    <property type="entry name" value="HAMP"/>
    <property type="match status" value="1"/>
</dbReference>
<dbReference type="Gene3D" id="6.10.340.10">
    <property type="match status" value="1"/>
</dbReference>
<dbReference type="InterPro" id="IPR017441">
    <property type="entry name" value="Protein_kinase_ATP_BS"/>
</dbReference>
<evidence type="ECO:0000259" key="8">
    <source>
        <dbReference type="PROSITE" id="PS50885"/>
    </source>
</evidence>
<dbReference type="PANTHER" id="PTHR43289">
    <property type="entry name" value="MITOGEN-ACTIVATED PROTEIN KINASE KINASE KINASE 20-RELATED"/>
    <property type="match status" value="1"/>
</dbReference>
<dbReference type="Gene3D" id="1.10.510.10">
    <property type="entry name" value="Transferase(Phosphotransferase) domain 1"/>
    <property type="match status" value="1"/>
</dbReference>
<dbReference type="InterPro" id="IPR029151">
    <property type="entry name" value="Sensor-like_sf"/>
</dbReference>
<dbReference type="PROSITE" id="PS00108">
    <property type="entry name" value="PROTEIN_KINASE_ST"/>
    <property type="match status" value="1"/>
</dbReference>
<evidence type="ECO:0000256" key="4">
    <source>
        <dbReference type="ARBA" id="ARBA00022840"/>
    </source>
</evidence>
<keyword evidence="1" id="KW-0808">Transferase</keyword>
<evidence type="ECO:0000256" key="6">
    <source>
        <dbReference type="SAM" id="Phobius"/>
    </source>
</evidence>
<feature type="binding site" evidence="5">
    <location>
        <position position="37"/>
    </location>
    <ligand>
        <name>ATP</name>
        <dbReference type="ChEBI" id="CHEBI:30616"/>
    </ligand>
</feature>
<dbReference type="PROSITE" id="PS50885">
    <property type="entry name" value="HAMP"/>
    <property type="match status" value="1"/>
</dbReference>
<dbReference type="EMBL" id="CP098494">
    <property type="protein sequence ID" value="USA60836.1"/>
    <property type="molecule type" value="Genomic_DNA"/>
</dbReference>
<dbReference type="Gene3D" id="3.30.450.20">
    <property type="entry name" value="PAS domain"/>
    <property type="match status" value="1"/>
</dbReference>
<evidence type="ECO:0000256" key="3">
    <source>
        <dbReference type="ARBA" id="ARBA00022777"/>
    </source>
</evidence>
<dbReference type="SUPFAM" id="SSF103190">
    <property type="entry name" value="Sensory domain-like"/>
    <property type="match status" value="1"/>
</dbReference>
<dbReference type="InterPro" id="IPR000719">
    <property type="entry name" value="Prot_kinase_dom"/>
</dbReference>
<protein>
    <submittedName>
        <fullName evidence="9">Protein kinase</fullName>
    </submittedName>
</protein>
<evidence type="ECO:0000259" key="7">
    <source>
        <dbReference type="PROSITE" id="PS50011"/>
    </source>
</evidence>
<evidence type="ECO:0000256" key="5">
    <source>
        <dbReference type="PROSITE-ProRule" id="PRU10141"/>
    </source>
</evidence>
<dbReference type="Pfam" id="PF00672">
    <property type="entry name" value="HAMP"/>
    <property type="match status" value="1"/>
</dbReference>
<dbReference type="Gene3D" id="3.30.200.20">
    <property type="entry name" value="Phosphorylase Kinase, domain 1"/>
    <property type="match status" value="1"/>
</dbReference>
<dbReference type="InterPro" id="IPR008271">
    <property type="entry name" value="Ser/Thr_kinase_AS"/>
</dbReference>
<dbReference type="CDD" id="cd06225">
    <property type="entry name" value="HAMP"/>
    <property type="match status" value="1"/>
</dbReference>
<organism evidence="9 10">
    <name type="scientific">Qipengyuania citrea</name>
    <dbReference type="NCBI Taxonomy" id="225971"/>
    <lineage>
        <taxon>Bacteria</taxon>
        <taxon>Pseudomonadati</taxon>
        <taxon>Pseudomonadota</taxon>
        <taxon>Alphaproteobacteria</taxon>
        <taxon>Sphingomonadales</taxon>
        <taxon>Erythrobacteraceae</taxon>
        <taxon>Qipengyuania</taxon>
    </lineage>
</organism>
<gene>
    <name evidence="9" type="ORF">NCF85_12155</name>
</gene>
<dbReference type="PROSITE" id="PS00107">
    <property type="entry name" value="PROTEIN_KINASE_ATP"/>
    <property type="match status" value="1"/>
</dbReference>
<feature type="domain" description="Protein kinase" evidence="7">
    <location>
        <begin position="8"/>
        <end position="270"/>
    </location>
</feature>
<evidence type="ECO:0000313" key="10">
    <source>
        <dbReference type="Proteomes" id="UP001056619"/>
    </source>
</evidence>
<evidence type="ECO:0000256" key="2">
    <source>
        <dbReference type="ARBA" id="ARBA00022741"/>
    </source>
</evidence>
<keyword evidence="6" id="KW-1133">Transmembrane helix</keyword>
<dbReference type="PROSITE" id="PS50011">
    <property type="entry name" value="PROTEIN_KINASE_DOM"/>
    <property type="match status" value="1"/>
</dbReference>
<keyword evidence="6" id="KW-0472">Membrane</keyword>
<accession>A0ABY4U7S9</accession>
<feature type="domain" description="HAMP" evidence="8">
    <location>
        <begin position="480"/>
        <end position="532"/>
    </location>
</feature>
<dbReference type="Pfam" id="PF00069">
    <property type="entry name" value="Pkinase"/>
    <property type="match status" value="1"/>
</dbReference>
<keyword evidence="10" id="KW-1185">Reference proteome</keyword>
<keyword evidence="6" id="KW-0812">Transmembrane</keyword>
<dbReference type="InterPro" id="IPR003660">
    <property type="entry name" value="HAMP_dom"/>
</dbReference>
<evidence type="ECO:0000313" key="9">
    <source>
        <dbReference type="EMBL" id="USA60836.1"/>
    </source>
</evidence>
<dbReference type="SUPFAM" id="SSF158472">
    <property type="entry name" value="HAMP domain-like"/>
    <property type="match status" value="1"/>
</dbReference>
<dbReference type="GO" id="GO:0016301">
    <property type="term" value="F:kinase activity"/>
    <property type="evidence" value="ECO:0007669"/>
    <property type="project" value="UniProtKB-KW"/>
</dbReference>
<dbReference type="SMART" id="SM00220">
    <property type="entry name" value="S_TKc"/>
    <property type="match status" value="1"/>
</dbReference>
<keyword evidence="4 5" id="KW-0067">ATP-binding</keyword>
<name>A0ABY4U7S9_9SPHN</name>
<dbReference type="InterPro" id="IPR011009">
    <property type="entry name" value="Kinase-like_dom_sf"/>
</dbReference>
<feature type="transmembrane region" description="Helical" evidence="6">
    <location>
        <begin position="294"/>
        <end position="312"/>
    </location>
</feature>
<keyword evidence="2 5" id="KW-0547">Nucleotide-binding</keyword>
<proteinExistence type="predicted"/>
<dbReference type="RefSeq" id="WP_301641787.1">
    <property type="nucleotide sequence ID" value="NZ_CP098494.1"/>
</dbReference>
<evidence type="ECO:0000256" key="1">
    <source>
        <dbReference type="ARBA" id="ARBA00022679"/>
    </source>
</evidence>
<sequence>MIERLDRYRIEGKLGEGAMADVYRAHDPEIGRTVAIKVLKPEFASNADIGSRFLREARAAGALSHANIATIYDVGEADGIAYIAMELVDGRPLDRWIAANGRIPHERTLHLALQLAQALGYAHSMGIVHRDVKPSNILISEDGKTVKLLDFGVARMGDADPSALERTQVGQLVGTPRYMSPEQALGLPVDARSDLFSLGAVFYEMTTGKPAFPGGELAVLAIQIAQGKVTPIGEVTTDCPPGFRAVIDRLLAKKPEQRYADGTALAQVLEREVNDAREGGAVSRGLSLRFKVPIALFLVTAFALAACVSVILHRQQQALETMAAATGNSIAAFITGNAAVTIAENAGMPSAQQDWTALQAFVTTAAQDDAMRGIVVADADGTIRASSNPQLLGRRYQSHDAEDAILEQPDRRVTNVSDADGGGMRFVHPVNYAGVRFGTVDLVLKRDALNAALSTSKALFAGLSAAVMAVVLLIGYLSGAFVARPLRRLRKALDEMTAGDLTTRISHQRRDEVGEAFNAFNRAASTAEVRSASTSKPSDTAVLATRIAA</sequence>
<dbReference type="CDD" id="cd14014">
    <property type="entry name" value="STKc_PknB_like"/>
    <property type="match status" value="1"/>
</dbReference>
<feature type="transmembrane region" description="Helical" evidence="6">
    <location>
        <begin position="459"/>
        <end position="483"/>
    </location>
</feature>
<reference evidence="9 10" key="1">
    <citation type="submission" date="2022-06" db="EMBL/GenBank/DDBJ databases">
        <authorList>
            <person name="Liu G."/>
        </authorList>
    </citation>
    <scope>NUCLEOTIDE SEQUENCE [LARGE SCALE GENOMIC DNA]</scope>
    <source>
        <strain evidence="9 10">E4</strain>
    </source>
</reference>
<dbReference type="SUPFAM" id="SSF56112">
    <property type="entry name" value="Protein kinase-like (PK-like)"/>
    <property type="match status" value="1"/>
</dbReference>
<dbReference type="Proteomes" id="UP001056619">
    <property type="component" value="Chromosome"/>
</dbReference>
<keyword evidence="3 9" id="KW-0418">Kinase</keyword>
<dbReference type="PANTHER" id="PTHR43289:SF6">
    <property type="entry name" value="SERINE_THREONINE-PROTEIN KINASE NEKL-3"/>
    <property type="match status" value="1"/>
</dbReference>